<evidence type="ECO:0000259" key="7">
    <source>
        <dbReference type="PROSITE" id="PS50850"/>
    </source>
</evidence>
<feature type="transmembrane region" description="Helical" evidence="6">
    <location>
        <begin position="250"/>
        <end position="270"/>
    </location>
</feature>
<dbReference type="InterPro" id="IPR011701">
    <property type="entry name" value="MFS"/>
</dbReference>
<dbReference type="PROSITE" id="PS50850">
    <property type="entry name" value="MFS"/>
    <property type="match status" value="1"/>
</dbReference>
<gene>
    <name evidence="8" type="ORF">PAA8504_03002</name>
</gene>
<feature type="transmembrane region" description="Helical" evidence="6">
    <location>
        <begin position="221"/>
        <end position="238"/>
    </location>
</feature>
<feature type="transmembrane region" description="Helical" evidence="6">
    <location>
        <begin position="309"/>
        <end position="331"/>
    </location>
</feature>
<evidence type="ECO:0000256" key="4">
    <source>
        <dbReference type="ARBA" id="ARBA00022989"/>
    </source>
</evidence>
<evidence type="ECO:0000313" key="8">
    <source>
        <dbReference type="EMBL" id="SPJ25155.1"/>
    </source>
</evidence>
<dbReference type="EMBL" id="ONZF01000007">
    <property type="protein sequence ID" value="SPJ25155.1"/>
    <property type="molecule type" value="Genomic_DNA"/>
</dbReference>
<evidence type="ECO:0000313" key="9">
    <source>
        <dbReference type="Proteomes" id="UP000244912"/>
    </source>
</evidence>
<keyword evidence="2" id="KW-1003">Cell membrane</keyword>
<evidence type="ECO:0000256" key="2">
    <source>
        <dbReference type="ARBA" id="ARBA00022475"/>
    </source>
</evidence>
<comment type="subcellular location">
    <subcellularLocation>
        <location evidence="1">Cell membrane</location>
        <topology evidence="1">Multi-pass membrane protein</topology>
    </subcellularLocation>
</comment>
<sequence length="370" mass="38302">MGFGLFVPEFRSAFSMSSSAVGIVSSIGFAGFFIGLLIAQFFLNRRGPEFPVLSGLAAATVGLGIVALAPGVFVLAIGVFLAASSAGFAWTPFNDAVHRKVRDVDRATALSEISSGTAIGIAAAGGVALAMVLAGFGWRICWGAFAGASAVALIVNWAALRQVDKSPDDPPKKGWRDLLQRCAIPLFGVAFVYGTTSAIYISFAADRFAEEGVPGMPGGSAAPLVFIFYGLFGLSGLLTDRVRNAIGLTWLLRALLVIGATSLALAAFGSGRWSGLVASAGLQGVNVMMTSAVLAFWSERLFPRFPALGFTATLLATAAGSVLGPMVAGWVSGSMGVAAMFYGTAAIPLVTTVLIWSRIITEKPLQTTEV</sequence>
<dbReference type="SUPFAM" id="SSF103473">
    <property type="entry name" value="MFS general substrate transporter"/>
    <property type="match status" value="1"/>
</dbReference>
<proteinExistence type="predicted"/>
<dbReference type="GO" id="GO:0022857">
    <property type="term" value="F:transmembrane transporter activity"/>
    <property type="evidence" value="ECO:0007669"/>
    <property type="project" value="InterPro"/>
</dbReference>
<dbReference type="Proteomes" id="UP000244912">
    <property type="component" value="Unassembled WGS sequence"/>
</dbReference>
<dbReference type="Pfam" id="PF07690">
    <property type="entry name" value="MFS_1"/>
    <property type="match status" value="1"/>
</dbReference>
<dbReference type="AlphaFoldDB" id="A0A2R8BYA8"/>
<feature type="transmembrane region" description="Helical" evidence="6">
    <location>
        <begin position="113"/>
        <end position="136"/>
    </location>
</feature>
<feature type="transmembrane region" description="Helical" evidence="6">
    <location>
        <begin position="142"/>
        <end position="160"/>
    </location>
</feature>
<dbReference type="GO" id="GO:0005886">
    <property type="term" value="C:plasma membrane"/>
    <property type="evidence" value="ECO:0007669"/>
    <property type="project" value="UniProtKB-SubCell"/>
</dbReference>
<organism evidence="8 9">
    <name type="scientific">Palleronia abyssalis</name>
    <dbReference type="NCBI Taxonomy" id="1501240"/>
    <lineage>
        <taxon>Bacteria</taxon>
        <taxon>Pseudomonadati</taxon>
        <taxon>Pseudomonadota</taxon>
        <taxon>Alphaproteobacteria</taxon>
        <taxon>Rhodobacterales</taxon>
        <taxon>Roseobacteraceae</taxon>
        <taxon>Palleronia</taxon>
    </lineage>
</organism>
<feature type="transmembrane region" description="Helical" evidence="6">
    <location>
        <begin position="181"/>
        <end position="201"/>
    </location>
</feature>
<feature type="domain" description="Major facilitator superfamily (MFS) profile" evidence="7">
    <location>
        <begin position="1"/>
        <end position="363"/>
    </location>
</feature>
<dbReference type="InterPro" id="IPR020846">
    <property type="entry name" value="MFS_dom"/>
</dbReference>
<name>A0A2R8BYA8_9RHOB</name>
<dbReference type="Gene3D" id="1.20.1250.20">
    <property type="entry name" value="MFS general substrate transporter like domains"/>
    <property type="match status" value="1"/>
</dbReference>
<dbReference type="PANTHER" id="PTHR43124:SF3">
    <property type="entry name" value="CHLORAMPHENICOL EFFLUX PUMP RV0191"/>
    <property type="match status" value="1"/>
</dbReference>
<dbReference type="InterPro" id="IPR050189">
    <property type="entry name" value="MFS_Efflux_Transporters"/>
</dbReference>
<dbReference type="InterPro" id="IPR036259">
    <property type="entry name" value="MFS_trans_sf"/>
</dbReference>
<reference evidence="9" key="1">
    <citation type="submission" date="2018-03" db="EMBL/GenBank/DDBJ databases">
        <authorList>
            <person name="Rodrigo-Torres L."/>
            <person name="Arahal R. D."/>
            <person name="Lucena T."/>
        </authorList>
    </citation>
    <scope>NUCLEOTIDE SEQUENCE [LARGE SCALE GENOMIC DNA]</scope>
    <source>
        <strain evidence="9">CECT 8504</strain>
    </source>
</reference>
<protein>
    <recommendedName>
        <fullName evidence="7">Major facilitator superfamily (MFS) profile domain-containing protein</fullName>
    </recommendedName>
</protein>
<keyword evidence="3 6" id="KW-0812">Transmembrane</keyword>
<dbReference type="OrthoDB" id="2957247at2"/>
<keyword evidence="4 6" id="KW-1133">Transmembrane helix</keyword>
<evidence type="ECO:0000256" key="1">
    <source>
        <dbReference type="ARBA" id="ARBA00004651"/>
    </source>
</evidence>
<accession>A0A2R8BYA8</accession>
<feature type="transmembrane region" description="Helical" evidence="6">
    <location>
        <begin position="50"/>
        <end position="69"/>
    </location>
</feature>
<feature type="transmembrane region" description="Helical" evidence="6">
    <location>
        <begin position="20"/>
        <end position="43"/>
    </location>
</feature>
<evidence type="ECO:0000256" key="5">
    <source>
        <dbReference type="ARBA" id="ARBA00023136"/>
    </source>
</evidence>
<feature type="transmembrane region" description="Helical" evidence="6">
    <location>
        <begin position="276"/>
        <end position="297"/>
    </location>
</feature>
<evidence type="ECO:0000256" key="6">
    <source>
        <dbReference type="SAM" id="Phobius"/>
    </source>
</evidence>
<feature type="transmembrane region" description="Helical" evidence="6">
    <location>
        <begin position="337"/>
        <end position="356"/>
    </location>
</feature>
<evidence type="ECO:0000256" key="3">
    <source>
        <dbReference type="ARBA" id="ARBA00022692"/>
    </source>
</evidence>
<dbReference type="PANTHER" id="PTHR43124">
    <property type="entry name" value="PURINE EFFLUX PUMP PBUE"/>
    <property type="match status" value="1"/>
</dbReference>
<keyword evidence="9" id="KW-1185">Reference proteome</keyword>
<keyword evidence="5 6" id="KW-0472">Membrane</keyword>